<evidence type="ECO:0000256" key="2">
    <source>
        <dbReference type="SAM" id="Phobius"/>
    </source>
</evidence>
<sequence>MVSPKKKSSSSSKTVVGKALHKLKTASELESSRKYISSAEQDNISYSGTKKKKSSDGSKRKRSGSIINSIKNPFAAKDQLSTDRNTQRTGKHSVSSDKNVQRLHIPRSRSASRERSSSAQSTSSSRRQEMHPTFDHDVSALEKGEFHREQSPLITDHAAESTNYQSFVHVEQTPVITQGSMPMTPIPLPGQYGGELIERPRRRPSPFSLFVAHMYAKYPTYVTGLVVILMFAGSMYSISTGKGTQYLTSLMKATLCWLLGSNTANLIFGEGFCEFDFPQEGATEPN</sequence>
<dbReference type="GeneID" id="4620485"/>
<dbReference type="KEGG" id="ago:AGOS_ADR227W"/>
<dbReference type="eggNOG" id="ENOG502SFZZ">
    <property type="taxonomic scope" value="Eukaryota"/>
</dbReference>
<name>Q759P6_EREGS</name>
<proteinExistence type="predicted"/>
<dbReference type="AlphaFoldDB" id="Q759P6"/>
<keyword evidence="2" id="KW-0812">Transmembrane</keyword>
<feature type="compositionally biased region" description="Polar residues" evidence="1">
    <location>
        <begin position="34"/>
        <end position="46"/>
    </location>
</feature>
<dbReference type="OMA" id="KATLCWL"/>
<feature type="region of interest" description="Disordered" evidence="1">
    <location>
        <begin position="25"/>
        <end position="132"/>
    </location>
</feature>
<dbReference type="EMBL" id="AE016817">
    <property type="protein sequence ID" value="AAS52147.2"/>
    <property type="molecule type" value="Genomic_DNA"/>
</dbReference>
<dbReference type="Proteomes" id="UP000000591">
    <property type="component" value="Chromosome IV"/>
</dbReference>
<dbReference type="HOGENOM" id="CLU_959868_0_0_1"/>
<evidence type="ECO:0000256" key="1">
    <source>
        <dbReference type="SAM" id="MobiDB-lite"/>
    </source>
</evidence>
<organism evidence="3 4">
    <name type="scientific">Eremothecium gossypii (strain ATCC 10895 / CBS 109.51 / FGSC 9923 / NRRL Y-1056)</name>
    <name type="common">Yeast</name>
    <name type="synonym">Ashbya gossypii</name>
    <dbReference type="NCBI Taxonomy" id="284811"/>
    <lineage>
        <taxon>Eukaryota</taxon>
        <taxon>Fungi</taxon>
        <taxon>Dikarya</taxon>
        <taxon>Ascomycota</taxon>
        <taxon>Saccharomycotina</taxon>
        <taxon>Saccharomycetes</taxon>
        <taxon>Saccharomycetales</taxon>
        <taxon>Saccharomycetaceae</taxon>
        <taxon>Eremothecium</taxon>
    </lineage>
</organism>
<keyword evidence="4" id="KW-1185">Reference proteome</keyword>
<reference evidence="3 4" key="1">
    <citation type="journal article" date="2004" name="Science">
        <title>The Ashbya gossypii genome as a tool for mapping the ancient Saccharomyces cerevisiae genome.</title>
        <authorList>
            <person name="Dietrich F.S."/>
            <person name="Voegeli S."/>
            <person name="Brachat S."/>
            <person name="Lerch A."/>
            <person name="Gates K."/>
            <person name="Steiner S."/>
            <person name="Mohr C."/>
            <person name="Pohlmann R."/>
            <person name="Luedi P."/>
            <person name="Choi S."/>
            <person name="Wing R.A."/>
            <person name="Flavier A."/>
            <person name="Gaffney T.D."/>
            <person name="Philippsen P."/>
        </authorList>
    </citation>
    <scope>NUCLEOTIDE SEQUENCE [LARGE SCALE GENOMIC DNA]</scope>
    <source>
        <strain evidence="4">ATCC 10895 / CBS 109.51 / FGSC 9923 / NRRL Y-1056</strain>
    </source>
</reference>
<reference evidence="4" key="2">
    <citation type="journal article" date="2013" name="G3 (Bethesda)">
        <title>Genomes of Ashbya fungi isolated from insects reveal four mating-type loci, numerous translocations, lack of transposons, and distinct gene duplications.</title>
        <authorList>
            <person name="Dietrich F.S."/>
            <person name="Voegeli S."/>
            <person name="Kuo S."/>
            <person name="Philippsen P."/>
        </authorList>
    </citation>
    <scope>GENOME REANNOTATION</scope>
    <source>
        <strain evidence="4">ATCC 10895 / CBS 109.51 / FGSC 9923 / NRRL Y-1056</strain>
    </source>
</reference>
<evidence type="ECO:0000313" key="4">
    <source>
        <dbReference type="Proteomes" id="UP000000591"/>
    </source>
</evidence>
<accession>Q759P6</accession>
<keyword evidence="2" id="KW-1133">Transmembrane helix</keyword>
<evidence type="ECO:0000313" key="3">
    <source>
        <dbReference type="EMBL" id="AAS52147.2"/>
    </source>
</evidence>
<dbReference type="InParanoid" id="Q759P6"/>
<gene>
    <name evidence="3" type="ORF">AGOS_ADR227W</name>
</gene>
<dbReference type="RefSeq" id="NP_984323.2">
    <property type="nucleotide sequence ID" value="NM_209676.2"/>
</dbReference>
<feature type="transmembrane region" description="Helical" evidence="2">
    <location>
        <begin position="218"/>
        <end position="238"/>
    </location>
</feature>
<feature type="compositionally biased region" description="Polar residues" evidence="1">
    <location>
        <begin position="82"/>
        <end position="98"/>
    </location>
</feature>
<protein>
    <submittedName>
        <fullName evidence="3">ADR227Wp</fullName>
    </submittedName>
</protein>
<keyword evidence="2" id="KW-0472">Membrane</keyword>
<dbReference type="OrthoDB" id="4068529at2759"/>
<feature type="compositionally biased region" description="Basic residues" evidence="1">
    <location>
        <begin position="49"/>
        <end position="63"/>
    </location>
</feature>